<evidence type="ECO:0000313" key="1">
    <source>
        <dbReference type="EMBL" id="KAG9465258.1"/>
    </source>
</evidence>
<sequence>MSQCPCVLVVSINPKLRMLMASFKAYLSFQHVFSLLSHLLLFAPCFTSVSSDLQGGRSHFSVALLFLIHYQ</sequence>
<protein>
    <submittedName>
        <fullName evidence="1">Uncharacterized protein</fullName>
    </submittedName>
</protein>
<dbReference type="AlphaFoldDB" id="A0A8J6BLP1"/>
<organism evidence="1 2">
    <name type="scientific">Eleutherodactylus coqui</name>
    <name type="common">Puerto Rican coqui</name>
    <dbReference type="NCBI Taxonomy" id="57060"/>
    <lineage>
        <taxon>Eukaryota</taxon>
        <taxon>Metazoa</taxon>
        <taxon>Chordata</taxon>
        <taxon>Craniata</taxon>
        <taxon>Vertebrata</taxon>
        <taxon>Euteleostomi</taxon>
        <taxon>Amphibia</taxon>
        <taxon>Batrachia</taxon>
        <taxon>Anura</taxon>
        <taxon>Neobatrachia</taxon>
        <taxon>Hyloidea</taxon>
        <taxon>Eleutherodactylidae</taxon>
        <taxon>Eleutherodactylinae</taxon>
        <taxon>Eleutherodactylus</taxon>
        <taxon>Eleutherodactylus</taxon>
    </lineage>
</organism>
<name>A0A8J6BLP1_ELECQ</name>
<accession>A0A8J6BLP1</accession>
<dbReference type="EMBL" id="WNTK01003247">
    <property type="protein sequence ID" value="KAG9465258.1"/>
    <property type="molecule type" value="Genomic_DNA"/>
</dbReference>
<comment type="caution">
    <text evidence="1">The sequence shown here is derived from an EMBL/GenBank/DDBJ whole genome shotgun (WGS) entry which is preliminary data.</text>
</comment>
<evidence type="ECO:0000313" key="2">
    <source>
        <dbReference type="Proteomes" id="UP000770717"/>
    </source>
</evidence>
<gene>
    <name evidence="1" type="ORF">GDO78_018596</name>
</gene>
<keyword evidence="2" id="KW-1185">Reference proteome</keyword>
<dbReference type="Proteomes" id="UP000770717">
    <property type="component" value="Unassembled WGS sequence"/>
</dbReference>
<reference evidence="1" key="1">
    <citation type="thesis" date="2020" institute="ProQuest LLC" country="789 East Eisenhower Parkway, Ann Arbor, MI, USA">
        <title>Comparative Genomics and Chromosome Evolution.</title>
        <authorList>
            <person name="Mudd A.B."/>
        </authorList>
    </citation>
    <scope>NUCLEOTIDE SEQUENCE</scope>
    <source>
        <strain evidence="1">HN-11 Male</strain>
        <tissue evidence="1">Kidney and liver</tissue>
    </source>
</reference>
<proteinExistence type="predicted"/>